<feature type="region of interest" description="Disordered" evidence="1">
    <location>
        <begin position="111"/>
        <end position="135"/>
    </location>
</feature>
<feature type="compositionally biased region" description="Pro residues" evidence="1">
    <location>
        <begin position="123"/>
        <end position="135"/>
    </location>
</feature>
<dbReference type="KEGG" id="daer:H9K75_19250"/>
<keyword evidence="3" id="KW-1185">Reference proteome</keyword>
<gene>
    <name evidence="2" type="ORF">H9K75_19250</name>
</gene>
<dbReference type="EMBL" id="CP060783">
    <property type="protein sequence ID" value="QNP48152.1"/>
    <property type="molecule type" value="Genomic_DNA"/>
</dbReference>
<dbReference type="RefSeq" id="WP_187723827.1">
    <property type="nucleotide sequence ID" value="NZ_CP060783.1"/>
</dbReference>
<accession>A0A7H0GIN6</accession>
<reference evidence="2 3" key="1">
    <citation type="submission" date="2020-08" db="EMBL/GenBank/DDBJ databases">
        <title>Genome sequence of Diaphorobacter aerolatus KACC 16536T.</title>
        <authorList>
            <person name="Hyun D.-W."/>
            <person name="Bae J.-W."/>
        </authorList>
    </citation>
    <scope>NUCLEOTIDE SEQUENCE [LARGE SCALE GENOMIC DNA]</scope>
    <source>
        <strain evidence="2 3">KACC 16536</strain>
    </source>
</reference>
<name>A0A7H0GIN6_9BURK</name>
<evidence type="ECO:0000256" key="1">
    <source>
        <dbReference type="SAM" id="MobiDB-lite"/>
    </source>
</evidence>
<proteinExistence type="predicted"/>
<sequence length="135" mass="14943">MSRATLAGIALTQIKEIREPTAEVATHLDPIELALLDAFKEWQPFVVRTPRSKFSWQAMADGGATLSFTQESDPIEAIFADPKDEAKLQDLVGDNLKALHGSLGKLIQQWESRRNPDQVKPSSPHPSPPPDFLET</sequence>
<dbReference type="Proteomes" id="UP000516028">
    <property type="component" value="Chromosome"/>
</dbReference>
<organism evidence="2 3">
    <name type="scientific">Diaphorobacter aerolatus</name>
    <dbReference type="NCBI Taxonomy" id="1288495"/>
    <lineage>
        <taxon>Bacteria</taxon>
        <taxon>Pseudomonadati</taxon>
        <taxon>Pseudomonadota</taxon>
        <taxon>Betaproteobacteria</taxon>
        <taxon>Burkholderiales</taxon>
        <taxon>Comamonadaceae</taxon>
        <taxon>Diaphorobacter</taxon>
    </lineage>
</organism>
<dbReference type="AlphaFoldDB" id="A0A7H0GIN6"/>
<evidence type="ECO:0000313" key="3">
    <source>
        <dbReference type="Proteomes" id="UP000516028"/>
    </source>
</evidence>
<protein>
    <submittedName>
        <fullName evidence="2">Uncharacterized protein</fullName>
    </submittedName>
</protein>
<evidence type="ECO:0000313" key="2">
    <source>
        <dbReference type="EMBL" id="QNP48152.1"/>
    </source>
</evidence>